<dbReference type="GO" id="GO:0051301">
    <property type="term" value="P:cell division"/>
    <property type="evidence" value="ECO:0007669"/>
    <property type="project" value="UniProtKB-KW"/>
</dbReference>
<dbReference type="Gene3D" id="1.10.3120.10">
    <property type="entry name" value="Trigger factor, C-terminal domain"/>
    <property type="match status" value="1"/>
</dbReference>
<evidence type="ECO:0000256" key="3">
    <source>
        <dbReference type="ARBA" id="ARBA00013194"/>
    </source>
</evidence>
<dbReference type="PANTHER" id="PTHR30560">
    <property type="entry name" value="TRIGGER FACTOR CHAPERONE AND PEPTIDYL-PROLYL CIS/TRANS ISOMERASE"/>
    <property type="match status" value="1"/>
</dbReference>
<evidence type="ECO:0000256" key="5">
    <source>
        <dbReference type="ARBA" id="ARBA00022618"/>
    </source>
</evidence>
<evidence type="ECO:0000256" key="1">
    <source>
        <dbReference type="ARBA" id="ARBA00000971"/>
    </source>
</evidence>
<evidence type="ECO:0000256" key="4">
    <source>
        <dbReference type="ARBA" id="ARBA00016902"/>
    </source>
</evidence>
<comment type="caution">
    <text evidence="16">The sequence shown here is derived from an EMBL/GenBank/DDBJ whole genome shotgun (WGS) entry which is preliminary data.</text>
</comment>
<dbReference type="GO" id="GO:0044183">
    <property type="term" value="F:protein folding chaperone"/>
    <property type="evidence" value="ECO:0007669"/>
    <property type="project" value="TreeGrafter"/>
</dbReference>
<feature type="domain" description="PPIase FKBP-type" evidence="13">
    <location>
        <begin position="161"/>
        <end position="219"/>
    </location>
</feature>
<dbReference type="GO" id="GO:0003755">
    <property type="term" value="F:peptidyl-prolyl cis-trans isomerase activity"/>
    <property type="evidence" value="ECO:0007669"/>
    <property type="project" value="UniProtKB-UniRule"/>
</dbReference>
<dbReference type="Gene3D" id="3.30.70.1050">
    <property type="entry name" value="Trigger factor ribosome-binding domain"/>
    <property type="match status" value="1"/>
</dbReference>
<dbReference type="SUPFAM" id="SSF54534">
    <property type="entry name" value="FKBP-like"/>
    <property type="match status" value="1"/>
</dbReference>
<comment type="function">
    <text evidence="11">Involved in protein export. Acts as a chaperone by maintaining the newly synthesized protein in an open conformation. Functions as a peptidyl-prolyl cis-trans isomerase.</text>
</comment>
<protein>
    <recommendedName>
        <fullName evidence="4 11">Trigger factor</fullName>
        <shortName evidence="11">TF</shortName>
        <ecNumber evidence="3 11">5.2.1.8</ecNumber>
    </recommendedName>
    <alternativeName>
        <fullName evidence="10 11">PPIase</fullName>
    </alternativeName>
</protein>
<evidence type="ECO:0000256" key="12">
    <source>
        <dbReference type="SAM" id="MobiDB-lite"/>
    </source>
</evidence>
<dbReference type="InterPro" id="IPR008881">
    <property type="entry name" value="Trigger_fac_ribosome-bd_bac"/>
</dbReference>
<feature type="region of interest" description="Disordered" evidence="12">
    <location>
        <begin position="414"/>
        <end position="441"/>
    </location>
</feature>
<dbReference type="GO" id="GO:0015031">
    <property type="term" value="P:protein transport"/>
    <property type="evidence" value="ECO:0007669"/>
    <property type="project" value="UniProtKB-UniRule"/>
</dbReference>
<keyword evidence="5 11" id="KW-0132">Cell division</keyword>
<dbReference type="NCBIfam" id="TIGR00115">
    <property type="entry name" value="tig"/>
    <property type="match status" value="1"/>
</dbReference>
<comment type="similarity">
    <text evidence="2 11">Belongs to the FKBP-type PPIase family. Tig subfamily.</text>
</comment>
<dbReference type="RefSeq" id="WP_115032497.1">
    <property type="nucleotide sequence ID" value="NZ_JAAFOB010000001.1"/>
</dbReference>
<keyword evidence="8 11" id="KW-0413">Isomerase</keyword>
<dbReference type="InterPro" id="IPR001179">
    <property type="entry name" value="PPIase_FKBP_dom"/>
</dbReference>
<keyword evidence="11" id="KW-0963">Cytoplasm</keyword>
<dbReference type="SUPFAM" id="SSF109998">
    <property type="entry name" value="Triger factor/SurA peptide-binding domain-like"/>
    <property type="match status" value="1"/>
</dbReference>
<evidence type="ECO:0000256" key="6">
    <source>
        <dbReference type="ARBA" id="ARBA00023110"/>
    </source>
</evidence>
<dbReference type="GO" id="GO:0043022">
    <property type="term" value="F:ribosome binding"/>
    <property type="evidence" value="ECO:0007669"/>
    <property type="project" value="TreeGrafter"/>
</dbReference>
<dbReference type="InterPro" id="IPR027304">
    <property type="entry name" value="Trigger_fact/SurA_dom_sf"/>
</dbReference>
<evidence type="ECO:0000256" key="8">
    <source>
        <dbReference type="ARBA" id="ARBA00023235"/>
    </source>
</evidence>
<feature type="region of interest" description="Disordered" evidence="12">
    <location>
        <begin position="313"/>
        <end position="333"/>
    </location>
</feature>
<dbReference type="HAMAP" id="MF_00303">
    <property type="entry name" value="Trigger_factor_Tig"/>
    <property type="match status" value="1"/>
</dbReference>
<evidence type="ECO:0000256" key="11">
    <source>
        <dbReference type="HAMAP-Rule" id="MF_00303"/>
    </source>
</evidence>
<dbReference type="Pfam" id="PF05697">
    <property type="entry name" value="Trigger_N"/>
    <property type="match status" value="1"/>
</dbReference>
<evidence type="ECO:0000259" key="15">
    <source>
        <dbReference type="Pfam" id="PF05698"/>
    </source>
</evidence>
<comment type="catalytic activity">
    <reaction evidence="1 11">
        <text>[protein]-peptidylproline (omega=180) = [protein]-peptidylproline (omega=0)</text>
        <dbReference type="Rhea" id="RHEA:16237"/>
        <dbReference type="Rhea" id="RHEA-COMP:10747"/>
        <dbReference type="Rhea" id="RHEA-COMP:10748"/>
        <dbReference type="ChEBI" id="CHEBI:83833"/>
        <dbReference type="ChEBI" id="CHEBI:83834"/>
        <dbReference type="EC" id="5.2.1.8"/>
    </reaction>
</comment>
<evidence type="ECO:0000256" key="10">
    <source>
        <dbReference type="ARBA" id="ARBA00029986"/>
    </source>
</evidence>
<dbReference type="Gene3D" id="3.10.50.40">
    <property type="match status" value="1"/>
</dbReference>
<dbReference type="PIRSF" id="PIRSF003095">
    <property type="entry name" value="Trigger_factor"/>
    <property type="match status" value="1"/>
</dbReference>
<feature type="domain" description="Trigger factor ribosome-binding bacterial" evidence="14">
    <location>
        <begin position="1"/>
        <end position="143"/>
    </location>
</feature>
<name>A0AA46BMH2_9MICO</name>
<dbReference type="InterPro" id="IPR036611">
    <property type="entry name" value="Trigger_fac_ribosome-bd_sf"/>
</dbReference>
<dbReference type="GO" id="GO:0043335">
    <property type="term" value="P:protein unfolding"/>
    <property type="evidence" value="ECO:0007669"/>
    <property type="project" value="TreeGrafter"/>
</dbReference>
<keyword evidence="9 11" id="KW-0131">Cell cycle</keyword>
<dbReference type="EC" id="5.2.1.8" evidence="3 11"/>
<dbReference type="InterPro" id="IPR005215">
    <property type="entry name" value="Trig_fac"/>
</dbReference>
<reference evidence="16 17" key="1">
    <citation type="submission" date="2018-06" db="EMBL/GenBank/DDBJ databases">
        <authorList>
            <consortium name="Pathogen Informatics"/>
            <person name="Doyle S."/>
        </authorList>
    </citation>
    <scope>NUCLEOTIDE SEQUENCE [LARGE SCALE GENOMIC DNA]</scope>
    <source>
        <strain evidence="16 17">NCTC7915</strain>
    </source>
</reference>
<evidence type="ECO:0000256" key="9">
    <source>
        <dbReference type="ARBA" id="ARBA00023306"/>
    </source>
</evidence>
<evidence type="ECO:0000259" key="13">
    <source>
        <dbReference type="Pfam" id="PF00254"/>
    </source>
</evidence>
<evidence type="ECO:0000313" key="17">
    <source>
        <dbReference type="Proteomes" id="UP000254118"/>
    </source>
</evidence>
<dbReference type="GO" id="GO:0051083">
    <property type="term" value="P:'de novo' cotranslational protein folding"/>
    <property type="evidence" value="ECO:0007669"/>
    <property type="project" value="TreeGrafter"/>
</dbReference>
<dbReference type="SUPFAM" id="SSF102735">
    <property type="entry name" value="Trigger factor ribosome-binding domain"/>
    <property type="match status" value="1"/>
</dbReference>
<dbReference type="EMBL" id="UFYA01000001">
    <property type="protein sequence ID" value="STD07294.1"/>
    <property type="molecule type" value="Genomic_DNA"/>
</dbReference>
<dbReference type="Proteomes" id="UP000254118">
    <property type="component" value="Unassembled WGS sequence"/>
</dbReference>
<feature type="domain" description="Trigger factor C-terminal" evidence="15">
    <location>
        <begin position="260"/>
        <end position="404"/>
    </location>
</feature>
<evidence type="ECO:0000256" key="7">
    <source>
        <dbReference type="ARBA" id="ARBA00023186"/>
    </source>
</evidence>
<sequence length="441" mass="48245">MKSSVETLSQTRVKLTVEVPYDELKPRLDAAVKAISSQISVPGFRPGHVPARLVEQRVGKGAIVQEAVNEALPELYTQAMVENELRPLGQPEVDITSVPLEDESDFVFTAEVDIRPAIELPEFEKLSVSVADVTDSAIDEQTDKNVEQLRERFGSLVPVDRAAAEGDFVVIDLKGTIGEEEIDAVSGVSYEVGSKTMLEGLDEALIGMKAEETKTFKAPLAGGDHEGEDADIEVTLSGVKVRELPELDDEFAQMASEFDTFEELKADSRKQAERELVLQQGIEARDQLLDHLLETLEIPVPDSLVQAEVDSHLAREGRESDDEHRQELVESTEKSLRTQLLLDEIAESREVQVSQGELIEYLIMTAQQAGIDPGQLAQVMEDQNQVAAMAGEVARRKALASVLELIKVTDASGNEVDLSADVDAEEGEEEAAAEAEESDKK</sequence>
<dbReference type="PANTHER" id="PTHR30560:SF3">
    <property type="entry name" value="TRIGGER FACTOR-LIKE PROTEIN TIG, CHLOROPLASTIC"/>
    <property type="match status" value="1"/>
</dbReference>
<dbReference type="GO" id="GO:0005737">
    <property type="term" value="C:cytoplasm"/>
    <property type="evidence" value="ECO:0007669"/>
    <property type="project" value="UniProtKB-SubCell"/>
</dbReference>
<keyword evidence="6 11" id="KW-0697">Rotamase</keyword>
<dbReference type="InterPro" id="IPR037041">
    <property type="entry name" value="Trigger_fac_C_sf"/>
</dbReference>
<organism evidence="16 17">
    <name type="scientific">Dermatophilus congolensis</name>
    <dbReference type="NCBI Taxonomy" id="1863"/>
    <lineage>
        <taxon>Bacteria</taxon>
        <taxon>Bacillati</taxon>
        <taxon>Actinomycetota</taxon>
        <taxon>Actinomycetes</taxon>
        <taxon>Micrococcales</taxon>
        <taxon>Dermatophilaceae</taxon>
        <taxon>Dermatophilus</taxon>
    </lineage>
</organism>
<dbReference type="AlphaFoldDB" id="A0AA46BMH2"/>
<comment type="domain">
    <text evidence="11">Consists of 3 domains; the N-terminus binds the ribosome, the middle domain has PPIase activity, while the C-terminus has intrinsic chaperone activity on its own.</text>
</comment>
<dbReference type="Pfam" id="PF00254">
    <property type="entry name" value="FKBP_C"/>
    <property type="match status" value="1"/>
</dbReference>
<keyword evidence="7 11" id="KW-0143">Chaperone</keyword>
<evidence type="ECO:0000259" key="14">
    <source>
        <dbReference type="Pfam" id="PF05697"/>
    </source>
</evidence>
<gene>
    <name evidence="11 16" type="primary">tig</name>
    <name evidence="16" type="ORF">NCTC7915_00782</name>
</gene>
<evidence type="ECO:0000256" key="2">
    <source>
        <dbReference type="ARBA" id="ARBA00005464"/>
    </source>
</evidence>
<accession>A0AA46BMH2</accession>
<proteinExistence type="inferred from homology"/>
<feature type="compositionally biased region" description="Acidic residues" evidence="12">
    <location>
        <begin position="418"/>
        <end position="441"/>
    </location>
</feature>
<comment type="subcellular location">
    <subcellularLocation>
        <location evidence="11">Cytoplasm</location>
    </subcellularLocation>
    <text evidence="11">About half TF is bound to the ribosome near the polypeptide exit tunnel while the other half is free in the cytoplasm.</text>
</comment>
<dbReference type="InterPro" id="IPR046357">
    <property type="entry name" value="PPIase_dom_sf"/>
</dbReference>
<evidence type="ECO:0000313" key="16">
    <source>
        <dbReference type="EMBL" id="STD07294.1"/>
    </source>
</evidence>
<dbReference type="InterPro" id="IPR008880">
    <property type="entry name" value="Trigger_fac_C"/>
</dbReference>
<dbReference type="Pfam" id="PF05698">
    <property type="entry name" value="Trigger_C"/>
    <property type="match status" value="1"/>
</dbReference>